<evidence type="ECO:0000313" key="9">
    <source>
        <dbReference type="Proteomes" id="UP000051461"/>
    </source>
</evidence>
<dbReference type="InterPro" id="IPR052159">
    <property type="entry name" value="Competence_DNA_uptake"/>
</dbReference>
<keyword evidence="3 6" id="KW-0812">Transmembrane</keyword>
<feature type="transmembrane region" description="Helical" evidence="6">
    <location>
        <begin position="6"/>
        <end position="33"/>
    </location>
</feature>
<dbReference type="PANTHER" id="PTHR30619:SF7">
    <property type="entry name" value="BETA-LACTAMASE DOMAIN PROTEIN"/>
    <property type="match status" value="1"/>
</dbReference>
<keyword evidence="9" id="KW-1185">Reference proteome</keyword>
<dbReference type="EMBL" id="AZDA01000093">
    <property type="protein sequence ID" value="KRK34112.1"/>
    <property type="molecule type" value="Genomic_DNA"/>
</dbReference>
<dbReference type="InterPro" id="IPR001279">
    <property type="entry name" value="Metallo-B-lactamas"/>
</dbReference>
<evidence type="ECO:0000313" key="8">
    <source>
        <dbReference type="EMBL" id="KRK34112.1"/>
    </source>
</evidence>
<evidence type="ECO:0000256" key="2">
    <source>
        <dbReference type="ARBA" id="ARBA00022475"/>
    </source>
</evidence>
<protein>
    <submittedName>
        <fullName evidence="8">Type II secretion competence system, protein ComEC-like</fullName>
    </submittedName>
</protein>
<gene>
    <name evidence="8" type="ORF">FC07_GL000674</name>
</gene>
<comment type="caution">
    <text evidence="8">The sequence shown here is derived from an EMBL/GenBank/DDBJ whole genome shotgun (WGS) entry which is preliminary data.</text>
</comment>
<dbReference type="InterPro" id="IPR035681">
    <property type="entry name" value="ComA-like_MBL"/>
</dbReference>
<keyword evidence="5 6" id="KW-0472">Membrane</keyword>
<feature type="transmembrane region" description="Helical" evidence="6">
    <location>
        <begin position="45"/>
        <end position="63"/>
    </location>
</feature>
<keyword evidence="2" id="KW-1003">Cell membrane</keyword>
<dbReference type="GO" id="GO:0030420">
    <property type="term" value="P:establishment of competence for transformation"/>
    <property type="evidence" value="ECO:0007669"/>
    <property type="project" value="InterPro"/>
</dbReference>
<dbReference type="OrthoDB" id="9761531at2"/>
<dbReference type="PANTHER" id="PTHR30619">
    <property type="entry name" value="DNA INTERNALIZATION/COMPETENCE PROTEIN COMEC/REC2"/>
    <property type="match status" value="1"/>
</dbReference>
<dbReference type="Pfam" id="PF03772">
    <property type="entry name" value="Competence"/>
    <property type="match status" value="1"/>
</dbReference>
<feature type="transmembrane region" description="Helical" evidence="6">
    <location>
        <begin position="374"/>
        <end position="393"/>
    </location>
</feature>
<accession>A0A0R1GJD0</accession>
<evidence type="ECO:0000256" key="1">
    <source>
        <dbReference type="ARBA" id="ARBA00004651"/>
    </source>
</evidence>
<reference evidence="8 9" key="1">
    <citation type="journal article" date="2015" name="Genome Announc.">
        <title>Expanding the biotechnology potential of lactobacilli through comparative genomics of 213 strains and associated genera.</title>
        <authorList>
            <person name="Sun Z."/>
            <person name="Harris H.M."/>
            <person name="McCann A."/>
            <person name="Guo C."/>
            <person name="Argimon S."/>
            <person name="Zhang W."/>
            <person name="Yang X."/>
            <person name="Jeffery I.B."/>
            <person name="Cooney J.C."/>
            <person name="Kagawa T.F."/>
            <person name="Liu W."/>
            <person name="Song Y."/>
            <person name="Salvetti E."/>
            <person name="Wrobel A."/>
            <person name="Rasinkangas P."/>
            <person name="Parkhill J."/>
            <person name="Rea M.C."/>
            <person name="O'Sullivan O."/>
            <person name="Ritari J."/>
            <person name="Douillard F.P."/>
            <person name="Paul Ross R."/>
            <person name="Yang R."/>
            <person name="Briner A.E."/>
            <person name="Felis G.E."/>
            <person name="de Vos W.M."/>
            <person name="Barrangou R."/>
            <person name="Klaenhammer T.R."/>
            <person name="Caufield P.W."/>
            <person name="Cui Y."/>
            <person name="Zhang H."/>
            <person name="O'Toole P.W."/>
        </authorList>
    </citation>
    <scope>NUCLEOTIDE SEQUENCE [LARGE SCALE GENOMIC DNA]</scope>
    <source>
        <strain evidence="8 9">DSM 20003</strain>
    </source>
</reference>
<dbReference type="SUPFAM" id="SSF56281">
    <property type="entry name" value="Metallo-hydrolase/oxidoreductase"/>
    <property type="match status" value="1"/>
</dbReference>
<dbReference type="RefSeq" id="WP_057905104.1">
    <property type="nucleotide sequence ID" value="NZ_AZDA01000093.1"/>
</dbReference>
<name>A0A0R1GJD0_9LACO</name>
<evidence type="ECO:0000256" key="3">
    <source>
        <dbReference type="ARBA" id="ARBA00022692"/>
    </source>
</evidence>
<feature type="transmembrane region" description="Helical" evidence="6">
    <location>
        <begin position="260"/>
        <end position="278"/>
    </location>
</feature>
<sequence length="750" mass="85704">MQRYWLLIAILVVSLNFAILTATWWGWLIVALVAARIITTQVKPLIWLSLLAGVGWGSYFRVYNCRPIVPLPSSSTIIVQPDAYHINGGRIQFEAESDQGRIMAFYQAKQQQELQFFQKTTQPLVLTVHGTYQRPEPATNFAAFDYAAYLKQQRRISSTLTIQKIKSVTQQRTTWQSRMASLRKQLLIKFSRLPRPLDTDAKCLILGYQDMNFRSFSVTLRKLGIIHLFSLSGLHVYYFVGLLSRLLLRLHLTHELKDRLLLIGLPFYALLAGGSTSLRRAVGLCWLVTLSRCCHTKWPPTDVFSWVLLGHLTVQPTMLLGLGGQLSYLLALTLILMPAKGTLRTTVILNLLSLPLILYQVYEVHWLTILLNWLMVPIFAHIILPLVLVNICMAPFLPQLVHWSALILTQMQSGLTYFTTPRWLFVYGRPFAWLVVSVIGLTFLALRQVGWRRYGTLVVIGMLYLGNYAWLHWPHQAQVTMFDIGQGDSILLDGPHHREVSLIDTGGRLQFRQPAWQRTAATNRVTQVTIPYLKSQGIRQLDNVFLSHQDADHIGDLRTLLQQFPVKRVYFPLGMGANPAFIRRIGPVRQQCQWQEVQAGMTVKIAGSVFRICHPERPGIGENDDSMVLYGQLGHRRWLFTGDLSATREVALIEKQPLPVDYLKAGHHGSQTASAAEFLDAIQPKRVLISAGRHNRYGHPHEVVLQRLRQRQIPYFNTAEVGMIRWQAQTDHWRTKCKQPIQIKKKEVGR</sequence>
<evidence type="ECO:0000256" key="5">
    <source>
        <dbReference type="ARBA" id="ARBA00023136"/>
    </source>
</evidence>
<dbReference type="PATRIC" id="fig|1423726.3.peg.696"/>
<dbReference type="NCBIfam" id="TIGR00360">
    <property type="entry name" value="ComEC_N-term"/>
    <property type="match status" value="1"/>
</dbReference>
<feature type="transmembrane region" description="Helical" evidence="6">
    <location>
        <begin position="430"/>
        <end position="447"/>
    </location>
</feature>
<dbReference type="Gene3D" id="3.60.15.10">
    <property type="entry name" value="Ribonuclease Z/Hydroxyacylglutathione hydrolase-like"/>
    <property type="match status" value="1"/>
</dbReference>
<dbReference type="GO" id="GO:0005886">
    <property type="term" value="C:plasma membrane"/>
    <property type="evidence" value="ECO:0007669"/>
    <property type="project" value="UniProtKB-SubCell"/>
</dbReference>
<dbReference type="SMART" id="SM00849">
    <property type="entry name" value="Lactamase_B"/>
    <property type="match status" value="1"/>
</dbReference>
<dbReference type="AlphaFoldDB" id="A0A0R1GJD0"/>
<evidence type="ECO:0000256" key="6">
    <source>
        <dbReference type="SAM" id="Phobius"/>
    </source>
</evidence>
<proteinExistence type="predicted"/>
<feature type="transmembrane region" description="Helical" evidence="6">
    <location>
        <begin position="454"/>
        <end position="473"/>
    </location>
</feature>
<dbReference type="CDD" id="cd07731">
    <property type="entry name" value="ComA-like_MBL-fold"/>
    <property type="match status" value="1"/>
</dbReference>
<feature type="transmembrane region" description="Helical" evidence="6">
    <location>
        <begin position="343"/>
        <end position="362"/>
    </location>
</feature>
<feature type="domain" description="Metallo-beta-lactamase" evidence="7">
    <location>
        <begin position="486"/>
        <end position="693"/>
    </location>
</feature>
<evidence type="ECO:0000256" key="4">
    <source>
        <dbReference type="ARBA" id="ARBA00022989"/>
    </source>
</evidence>
<dbReference type="InterPro" id="IPR004477">
    <property type="entry name" value="ComEC_N"/>
</dbReference>
<dbReference type="NCBIfam" id="TIGR00361">
    <property type="entry name" value="ComEC_Rec2"/>
    <property type="match status" value="1"/>
</dbReference>
<evidence type="ECO:0000259" key="7">
    <source>
        <dbReference type="SMART" id="SM00849"/>
    </source>
</evidence>
<comment type="subcellular location">
    <subcellularLocation>
        <location evidence="1">Cell membrane</location>
        <topology evidence="1">Multi-pass membrane protein</topology>
    </subcellularLocation>
</comment>
<feature type="transmembrane region" description="Helical" evidence="6">
    <location>
        <begin position="225"/>
        <end position="248"/>
    </location>
</feature>
<dbReference type="Pfam" id="PF00753">
    <property type="entry name" value="Lactamase_B"/>
    <property type="match status" value="1"/>
</dbReference>
<dbReference type="InterPro" id="IPR004797">
    <property type="entry name" value="Competence_ComEC/Rec2"/>
</dbReference>
<keyword evidence="4 6" id="KW-1133">Transmembrane helix</keyword>
<organism evidence="8 9">
    <name type="scientific">Loigolactobacillus bifermentans DSM 20003</name>
    <dbReference type="NCBI Taxonomy" id="1423726"/>
    <lineage>
        <taxon>Bacteria</taxon>
        <taxon>Bacillati</taxon>
        <taxon>Bacillota</taxon>
        <taxon>Bacilli</taxon>
        <taxon>Lactobacillales</taxon>
        <taxon>Lactobacillaceae</taxon>
        <taxon>Loigolactobacillus</taxon>
    </lineage>
</organism>
<dbReference type="STRING" id="1423726.FC07_GL000674"/>
<dbReference type="Proteomes" id="UP000051461">
    <property type="component" value="Unassembled WGS sequence"/>
</dbReference>
<dbReference type="InterPro" id="IPR036866">
    <property type="entry name" value="RibonucZ/Hydroxyglut_hydro"/>
</dbReference>